<keyword evidence="2" id="KW-1185">Reference proteome</keyword>
<comment type="caution">
    <text evidence="1">The sequence shown here is derived from an EMBL/GenBank/DDBJ whole genome shotgun (WGS) entry which is preliminary data.</text>
</comment>
<dbReference type="InterPro" id="IPR029058">
    <property type="entry name" value="AB_hydrolase_fold"/>
</dbReference>
<dbReference type="EMBL" id="BJON01000036">
    <property type="protein sequence ID" value="GED72902.1"/>
    <property type="molecule type" value="Genomic_DNA"/>
</dbReference>
<dbReference type="Proteomes" id="UP000319578">
    <property type="component" value="Unassembled WGS sequence"/>
</dbReference>
<gene>
    <name evidence="1" type="ORF">BRE01_66040</name>
</gene>
<name>A0ABQ0TYI8_9BACL</name>
<evidence type="ECO:0000313" key="2">
    <source>
        <dbReference type="Proteomes" id="UP000319578"/>
    </source>
</evidence>
<sequence>MILFLKPLVSCTLFSWQKKIPNSELVVFEESYHYLFIDEPQKFIAEISAFVQRTFGA</sequence>
<evidence type="ECO:0000313" key="1">
    <source>
        <dbReference type="EMBL" id="GED72902.1"/>
    </source>
</evidence>
<organism evidence="1 2">
    <name type="scientific">Brevibacillus reuszeri</name>
    <dbReference type="NCBI Taxonomy" id="54915"/>
    <lineage>
        <taxon>Bacteria</taxon>
        <taxon>Bacillati</taxon>
        <taxon>Bacillota</taxon>
        <taxon>Bacilli</taxon>
        <taxon>Bacillales</taxon>
        <taxon>Paenibacillaceae</taxon>
        <taxon>Brevibacillus</taxon>
    </lineage>
</organism>
<reference evidence="1 2" key="1">
    <citation type="submission" date="2019-06" db="EMBL/GenBank/DDBJ databases">
        <title>Whole genome shotgun sequence of Brevibacillus reuszeri NBRC 15719.</title>
        <authorList>
            <person name="Hosoyama A."/>
            <person name="Uohara A."/>
            <person name="Ohji S."/>
            <person name="Ichikawa N."/>
        </authorList>
    </citation>
    <scope>NUCLEOTIDE SEQUENCE [LARGE SCALE GENOMIC DNA]</scope>
    <source>
        <strain evidence="1 2">NBRC 15719</strain>
    </source>
</reference>
<dbReference type="Gene3D" id="3.40.50.1820">
    <property type="entry name" value="alpha/beta hydrolase"/>
    <property type="match status" value="1"/>
</dbReference>
<evidence type="ECO:0008006" key="3">
    <source>
        <dbReference type="Google" id="ProtNLM"/>
    </source>
</evidence>
<proteinExistence type="predicted"/>
<dbReference type="SUPFAM" id="SSF53474">
    <property type="entry name" value="alpha/beta-Hydrolases"/>
    <property type="match status" value="1"/>
</dbReference>
<protein>
    <recommendedName>
        <fullName evidence="3">Alpha/beta hydrolase</fullName>
    </recommendedName>
</protein>
<accession>A0ABQ0TYI8</accession>